<organism evidence="3 4">
    <name type="scientific">Paramecium octaurelia</name>
    <dbReference type="NCBI Taxonomy" id="43137"/>
    <lineage>
        <taxon>Eukaryota</taxon>
        <taxon>Sar</taxon>
        <taxon>Alveolata</taxon>
        <taxon>Ciliophora</taxon>
        <taxon>Intramacronucleata</taxon>
        <taxon>Oligohymenophorea</taxon>
        <taxon>Peniculida</taxon>
        <taxon>Parameciidae</taxon>
        <taxon>Paramecium</taxon>
    </lineage>
</organism>
<evidence type="ECO:0000256" key="2">
    <source>
        <dbReference type="SAM" id="SignalP"/>
    </source>
</evidence>
<name>A0A8S1VRA7_PAROT</name>
<dbReference type="EMBL" id="CAJJDP010000070">
    <property type="protein sequence ID" value="CAD8178655.1"/>
    <property type="molecule type" value="Genomic_DNA"/>
</dbReference>
<reference evidence="3" key="1">
    <citation type="submission" date="2021-01" db="EMBL/GenBank/DDBJ databases">
        <authorList>
            <consortium name="Genoscope - CEA"/>
            <person name="William W."/>
        </authorList>
    </citation>
    <scope>NUCLEOTIDE SEQUENCE</scope>
</reference>
<comment type="caution">
    <text evidence="3">The sequence shown here is derived from an EMBL/GenBank/DDBJ whole genome shotgun (WGS) entry which is preliminary data.</text>
</comment>
<protein>
    <submittedName>
        <fullName evidence="3">Uncharacterized protein</fullName>
    </submittedName>
</protein>
<dbReference type="AlphaFoldDB" id="A0A8S1VRA7"/>
<dbReference type="Proteomes" id="UP000683925">
    <property type="component" value="Unassembled WGS sequence"/>
</dbReference>
<evidence type="ECO:0000313" key="3">
    <source>
        <dbReference type="EMBL" id="CAD8178655.1"/>
    </source>
</evidence>
<feature type="region of interest" description="Disordered" evidence="1">
    <location>
        <begin position="95"/>
        <end position="119"/>
    </location>
</feature>
<keyword evidence="2" id="KW-0732">Signal</keyword>
<feature type="signal peptide" evidence="2">
    <location>
        <begin position="1"/>
        <end position="16"/>
    </location>
</feature>
<sequence length="199" mass="23835">MCLLMLLIEDLYLWQQQQQQSSQVGEKQEYTQYNILQLDLNYRQLKFKGVDQIIEQIYCYLTIYTKILKEKQLNKIQREQLQNFHMKLLSIEQSEPQQNECQTKNQQSEGKPLPNNNDQQLQMEENISGLQFLNTSNAENIDLIWLVEVIKRQKALEKVSKAKKIKKFQLKLKRKQPTTQMRLVKKIAMQEIFKILQNE</sequence>
<accession>A0A8S1VRA7</accession>
<feature type="chain" id="PRO_5035930496" evidence="2">
    <location>
        <begin position="17"/>
        <end position="199"/>
    </location>
</feature>
<dbReference type="OrthoDB" id="10536399at2759"/>
<keyword evidence="4" id="KW-1185">Reference proteome</keyword>
<evidence type="ECO:0000313" key="4">
    <source>
        <dbReference type="Proteomes" id="UP000683925"/>
    </source>
</evidence>
<gene>
    <name evidence="3" type="ORF">POCTA_138.1.T0710191</name>
</gene>
<evidence type="ECO:0000256" key="1">
    <source>
        <dbReference type="SAM" id="MobiDB-lite"/>
    </source>
</evidence>
<proteinExistence type="predicted"/>